<dbReference type="Gramene" id="KMT17560">
    <property type="protein sequence ID" value="KMT17560"/>
    <property type="gene ID" value="BVRB_2g037000"/>
</dbReference>
<dbReference type="Proteomes" id="UP000035740">
    <property type="component" value="Chromosome 2"/>
</dbReference>
<dbReference type="EMBL" id="KQ090045">
    <property type="protein sequence ID" value="KMT17560.1"/>
    <property type="molecule type" value="Genomic_DNA"/>
</dbReference>
<evidence type="ECO:0000256" key="1">
    <source>
        <dbReference type="SAM" id="SignalP"/>
    </source>
</evidence>
<dbReference type="AlphaFoldDB" id="A0A0J8CV16"/>
<proteinExistence type="predicted"/>
<keyword evidence="3" id="KW-1185">Reference proteome</keyword>
<feature type="chain" id="PRO_5005296227" evidence="1">
    <location>
        <begin position="26"/>
        <end position="62"/>
    </location>
</feature>
<sequence length="62" mass="6889">MFSRRLVFWFVVLFISLAGLGRIYSDTCFSTSGSLSQSFPNVAVEKISLVKVKLQVRVSCLG</sequence>
<keyword evidence="1" id="KW-0732">Signal</keyword>
<name>A0A0J8CV16_BETVV</name>
<evidence type="ECO:0000313" key="2">
    <source>
        <dbReference type="EMBL" id="KMT17560.1"/>
    </source>
</evidence>
<gene>
    <name evidence="2" type="ORF">BVRB_2g037000</name>
</gene>
<evidence type="ECO:0000313" key="3">
    <source>
        <dbReference type="Proteomes" id="UP000035740"/>
    </source>
</evidence>
<feature type="signal peptide" evidence="1">
    <location>
        <begin position="1"/>
        <end position="25"/>
    </location>
</feature>
<accession>A0A0J8CV16</accession>
<organism evidence="2 3">
    <name type="scientific">Beta vulgaris subsp. vulgaris</name>
    <name type="common">Beet</name>
    <dbReference type="NCBI Taxonomy" id="3555"/>
    <lineage>
        <taxon>Eukaryota</taxon>
        <taxon>Viridiplantae</taxon>
        <taxon>Streptophyta</taxon>
        <taxon>Embryophyta</taxon>
        <taxon>Tracheophyta</taxon>
        <taxon>Spermatophyta</taxon>
        <taxon>Magnoliopsida</taxon>
        <taxon>eudicotyledons</taxon>
        <taxon>Gunneridae</taxon>
        <taxon>Pentapetalae</taxon>
        <taxon>Caryophyllales</taxon>
        <taxon>Chenopodiaceae</taxon>
        <taxon>Betoideae</taxon>
        <taxon>Beta</taxon>
    </lineage>
</organism>
<reference evidence="2 3" key="1">
    <citation type="journal article" date="2014" name="Nature">
        <title>The genome of the recently domesticated crop plant sugar beet (Beta vulgaris).</title>
        <authorList>
            <person name="Dohm J.C."/>
            <person name="Minoche A.E."/>
            <person name="Holtgrawe D."/>
            <person name="Capella-Gutierrez S."/>
            <person name="Zakrzewski F."/>
            <person name="Tafer H."/>
            <person name="Rupp O."/>
            <person name="Sorensen T.R."/>
            <person name="Stracke R."/>
            <person name="Reinhardt R."/>
            <person name="Goesmann A."/>
            <person name="Kraft T."/>
            <person name="Schulz B."/>
            <person name="Stadler P.F."/>
            <person name="Schmidt T."/>
            <person name="Gabaldon T."/>
            <person name="Lehrach H."/>
            <person name="Weisshaar B."/>
            <person name="Himmelbauer H."/>
        </authorList>
    </citation>
    <scope>NUCLEOTIDE SEQUENCE [LARGE SCALE GENOMIC DNA]</scope>
    <source>
        <tissue evidence="2">Taproot</tissue>
    </source>
</reference>
<protein>
    <submittedName>
        <fullName evidence="2">Uncharacterized protein</fullName>
    </submittedName>
</protein>